<evidence type="ECO:0000256" key="5">
    <source>
        <dbReference type="ARBA" id="ARBA00022537"/>
    </source>
</evidence>
<dbReference type="InterPro" id="IPR002110">
    <property type="entry name" value="Ankyrin_rpt"/>
</dbReference>
<evidence type="ECO:0000256" key="1">
    <source>
        <dbReference type="ARBA" id="ARBA00004175"/>
    </source>
</evidence>
<dbReference type="Pfam" id="PF12796">
    <property type="entry name" value="Ank_2"/>
    <property type="match status" value="1"/>
</dbReference>
<feature type="repeat" description="ANK" evidence="12">
    <location>
        <begin position="12"/>
        <end position="44"/>
    </location>
</feature>
<evidence type="ECO:0000256" key="6">
    <source>
        <dbReference type="ARBA" id="ARBA00022656"/>
    </source>
</evidence>
<dbReference type="Gene3D" id="1.25.40.20">
    <property type="entry name" value="Ankyrin repeat-containing domain"/>
    <property type="match status" value="1"/>
</dbReference>
<evidence type="ECO:0000256" key="12">
    <source>
        <dbReference type="PROSITE-ProRule" id="PRU00023"/>
    </source>
</evidence>
<dbReference type="InterPro" id="IPR036770">
    <property type="entry name" value="Ankyrin_rpt-contain_sf"/>
</dbReference>
<dbReference type="EMBL" id="BGPR01000028">
    <property type="protein sequence ID" value="GBL82478.1"/>
    <property type="molecule type" value="Genomic_DNA"/>
</dbReference>
<evidence type="ECO:0000256" key="7">
    <source>
        <dbReference type="ARBA" id="ARBA00022699"/>
    </source>
</evidence>
<keyword evidence="3" id="KW-0268">Exocytosis</keyword>
<dbReference type="PANTHER" id="PTHR24126:SF14">
    <property type="entry name" value="ANK_REP_REGION DOMAIN-CONTAINING PROTEIN"/>
    <property type="match status" value="1"/>
</dbReference>
<evidence type="ECO:0000313" key="13">
    <source>
        <dbReference type="EMBL" id="GBL82478.1"/>
    </source>
</evidence>
<evidence type="ECO:0000313" key="14">
    <source>
        <dbReference type="Proteomes" id="UP000499080"/>
    </source>
</evidence>
<sequence length="124" mass="13446">MCDIPVNVLNEEGYSALHLAVLKNKLLVMKKLISCFVNIDVNTRSDDFDGNTAFHLAEKLALSGDLGNIKLLVSKGANLMGSFPVHYAVQSGHLEAVKFLISNGADKNARKEDGSTPSLFSNIR</sequence>
<keyword evidence="14" id="KW-1185">Reference proteome</keyword>
<keyword evidence="5" id="KW-1052">Target cell membrane</keyword>
<dbReference type="PANTHER" id="PTHR24126">
    <property type="entry name" value="ANKYRIN REPEAT, PH AND SEC7 DOMAIN CONTAINING PROTEIN SECG-RELATED"/>
    <property type="match status" value="1"/>
</dbReference>
<evidence type="ECO:0000256" key="4">
    <source>
        <dbReference type="ARBA" id="ARBA00022525"/>
    </source>
</evidence>
<accession>A0A4Y2ARZ8</accession>
<evidence type="ECO:0000256" key="11">
    <source>
        <dbReference type="ARBA" id="ARBA00023298"/>
    </source>
</evidence>
<dbReference type="PROSITE" id="PS50088">
    <property type="entry name" value="ANK_REPEAT"/>
    <property type="match status" value="2"/>
</dbReference>
<dbReference type="GO" id="GO:0044218">
    <property type="term" value="C:other organism cell membrane"/>
    <property type="evidence" value="ECO:0007669"/>
    <property type="project" value="UniProtKB-KW"/>
</dbReference>
<keyword evidence="11" id="KW-0472">Membrane</keyword>
<keyword evidence="9" id="KW-0638">Presynaptic neurotoxin</keyword>
<comment type="caution">
    <text evidence="13">The sequence shown here is derived from an EMBL/GenBank/DDBJ whole genome shotgun (WGS) entry which is preliminary data.</text>
</comment>
<dbReference type="Proteomes" id="UP000499080">
    <property type="component" value="Unassembled WGS sequence"/>
</dbReference>
<keyword evidence="11" id="KW-1053">Target membrane</keyword>
<dbReference type="GO" id="GO:0044231">
    <property type="term" value="C:host cell presynaptic membrane"/>
    <property type="evidence" value="ECO:0007669"/>
    <property type="project" value="UniProtKB-KW"/>
</dbReference>
<protein>
    <submittedName>
        <fullName evidence="13">Uncharacterized protein</fullName>
    </submittedName>
</protein>
<name>A0A4Y2ARZ8_ARAVE</name>
<evidence type="ECO:0000256" key="3">
    <source>
        <dbReference type="ARBA" id="ARBA00022483"/>
    </source>
</evidence>
<dbReference type="PROSITE" id="PS50297">
    <property type="entry name" value="ANK_REP_REGION"/>
    <property type="match status" value="1"/>
</dbReference>
<dbReference type="OrthoDB" id="6437424at2759"/>
<dbReference type="Pfam" id="PF13606">
    <property type="entry name" value="Ank_3"/>
    <property type="match status" value="1"/>
</dbReference>
<organism evidence="13 14">
    <name type="scientific">Araneus ventricosus</name>
    <name type="common">Orbweaver spider</name>
    <name type="synonym">Epeira ventricosa</name>
    <dbReference type="NCBI Taxonomy" id="182803"/>
    <lineage>
        <taxon>Eukaryota</taxon>
        <taxon>Metazoa</taxon>
        <taxon>Ecdysozoa</taxon>
        <taxon>Arthropoda</taxon>
        <taxon>Chelicerata</taxon>
        <taxon>Arachnida</taxon>
        <taxon>Araneae</taxon>
        <taxon>Araneomorphae</taxon>
        <taxon>Entelegynae</taxon>
        <taxon>Araneoidea</taxon>
        <taxon>Araneidae</taxon>
        <taxon>Araneus</taxon>
    </lineage>
</organism>
<proteinExistence type="predicted"/>
<keyword evidence="8" id="KW-0677">Repeat</keyword>
<dbReference type="SMART" id="SM00248">
    <property type="entry name" value="ANK"/>
    <property type="match status" value="3"/>
</dbReference>
<comment type="subcellular location">
    <subcellularLocation>
        <location evidence="2">Secreted</location>
    </subcellularLocation>
    <subcellularLocation>
        <location evidence="1">Target cell membrane</location>
    </subcellularLocation>
</comment>
<dbReference type="GO" id="GO:0006887">
    <property type="term" value="P:exocytosis"/>
    <property type="evidence" value="ECO:0007669"/>
    <property type="project" value="UniProtKB-KW"/>
</dbReference>
<dbReference type="GO" id="GO:0090729">
    <property type="term" value="F:toxin activity"/>
    <property type="evidence" value="ECO:0007669"/>
    <property type="project" value="UniProtKB-KW"/>
</dbReference>
<dbReference type="AlphaFoldDB" id="A0A4Y2ARZ8"/>
<feature type="repeat" description="ANK" evidence="12">
    <location>
        <begin position="80"/>
        <end position="112"/>
    </location>
</feature>
<keyword evidence="10 12" id="KW-0040">ANK repeat</keyword>
<keyword evidence="4" id="KW-0964">Secreted</keyword>
<keyword evidence="6" id="KW-0800">Toxin</keyword>
<dbReference type="PRINTS" id="PR01415">
    <property type="entry name" value="ANKYRIN"/>
</dbReference>
<evidence type="ECO:0000256" key="8">
    <source>
        <dbReference type="ARBA" id="ARBA00022737"/>
    </source>
</evidence>
<reference evidence="13 14" key="1">
    <citation type="journal article" date="2019" name="Sci. Rep.">
        <title>Orb-weaving spider Araneus ventricosus genome elucidates the spidroin gene catalogue.</title>
        <authorList>
            <person name="Kono N."/>
            <person name="Nakamura H."/>
            <person name="Ohtoshi R."/>
            <person name="Moran D.A.P."/>
            <person name="Shinohara A."/>
            <person name="Yoshida Y."/>
            <person name="Fujiwara M."/>
            <person name="Mori M."/>
            <person name="Tomita M."/>
            <person name="Arakawa K."/>
        </authorList>
    </citation>
    <scope>NUCLEOTIDE SEQUENCE [LARGE SCALE GENOMIC DNA]</scope>
</reference>
<evidence type="ECO:0000256" key="2">
    <source>
        <dbReference type="ARBA" id="ARBA00004613"/>
    </source>
</evidence>
<evidence type="ECO:0000256" key="9">
    <source>
        <dbReference type="ARBA" id="ARBA00023028"/>
    </source>
</evidence>
<keyword evidence="7" id="KW-0528">Neurotoxin</keyword>
<evidence type="ECO:0000256" key="10">
    <source>
        <dbReference type="ARBA" id="ARBA00023043"/>
    </source>
</evidence>
<dbReference type="SUPFAM" id="SSF48403">
    <property type="entry name" value="Ankyrin repeat"/>
    <property type="match status" value="1"/>
</dbReference>
<dbReference type="GO" id="GO:0005576">
    <property type="term" value="C:extracellular region"/>
    <property type="evidence" value="ECO:0007669"/>
    <property type="project" value="UniProtKB-SubCell"/>
</dbReference>
<gene>
    <name evidence="13" type="ORF">AVEN_252603_1</name>
</gene>